<reference evidence="9" key="1">
    <citation type="submission" date="2016-03" db="EMBL/GenBank/DDBJ databases">
        <authorList>
            <person name="Devillers Hugo."/>
        </authorList>
    </citation>
    <scope>NUCLEOTIDE SEQUENCE [LARGE SCALE GENOMIC DNA]</scope>
</reference>
<evidence type="ECO:0000313" key="8">
    <source>
        <dbReference type="EMBL" id="SCU88779.1"/>
    </source>
</evidence>
<evidence type="ECO:0000259" key="5">
    <source>
        <dbReference type="Pfam" id="PF26254"/>
    </source>
</evidence>
<dbReference type="Pfam" id="PF26254">
    <property type="entry name" value="Ig_TRAPPC9-Trs120_1st"/>
    <property type="match status" value="1"/>
</dbReference>
<comment type="subcellular location">
    <subcellularLocation>
        <location evidence="1">Golgi apparatus</location>
    </subcellularLocation>
</comment>
<dbReference type="Proteomes" id="UP000189911">
    <property type="component" value="Chromosome D"/>
</dbReference>
<protein>
    <submittedName>
        <fullName evidence="8">LANO_0D03048g1_1</fullName>
    </submittedName>
</protein>
<dbReference type="InterPro" id="IPR013935">
    <property type="entry name" value="Trs120_TRAPPC9"/>
</dbReference>
<dbReference type="Pfam" id="PF08626">
    <property type="entry name" value="TRAPPC9-Trs120"/>
    <property type="match status" value="1"/>
</dbReference>
<name>A0A1G4JES3_9SACH</name>
<dbReference type="OrthoDB" id="27962at2759"/>
<dbReference type="PANTHER" id="PTHR21512">
    <property type="entry name" value="TRAFFICKING PROTEIN PARTICLE COMPLEX SUBUNIT 9"/>
    <property type="match status" value="1"/>
</dbReference>
<dbReference type="GO" id="GO:0005802">
    <property type="term" value="C:trans-Golgi network"/>
    <property type="evidence" value="ECO:0007669"/>
    <property type="project" value="TreeGrafter"/>
</dbReference>
<dbReference type="AlphaFoldDB" id="A0A1G4JES3"/>
<feature type="domain" description="Trs120/TRAPPC9 third Ig-like" evidence="6">
    <location>
        <begin position="940"/>
        <end position="1101"/>
    </location>
</feature>
<dbReference type="PANTHER" id="PTHR21512:SF5">
    <property type="entry name" value="TRAFFICKING PROTEIN PARTICLE COMPLEX SUBUNIT 9"/>
    <property type="match status" value="1"/>
</dbReference>
<proteinExistence type="predicted"/>
<keyword evidence="2" id="KW-0333">Golgi apparatus</keyword>
<dbReference type="InterPro" id="IPR058565">
    <property type="entry name" value="Ig_TRAPPC9_Trs120_1st"/>
</dbReference>
<organism evidence="8 9">
    <name type="scientific">Lachancea nothofagi CBS 11611</name>
    <dbReference type="NCBI Taxonomy" id="1266666"/>
    <lineage>
        <taxon>Eukaryota</taxon>
        <taxon>Fungi</taxon>
        <taxon>Dikarya</taxon>
        <taxon>Ascomycota</taxon>
        <taxon>Saccharomycotina</taxon>
        <taxon>Saccharomycetes</taxon>
        <taxon>Saccharomycetales</taxon>
        <taxon>Saccharomycetaceae</taxon>
        <taxon>Lachancea</taxon>
    </lineage>
</organism>
<keyword evidence="9" id="KW-1185">Reference proteome</keyword>
<evidence type="ECO:0000256" key="2">
    <source>
        <dbReference type="ARBA" id="ARBA00023034"/>
    </source>
</evidence>
<feature type="domain" description="Trs120/TRAPPC9 N-terminal" evidence="3">
    <location>
        <begin position="5"/>
        <end position="306"/>
    </location>
</feature>
<dbReference type="EMBL" id="LT598448">
    <property type="protein sequence ID" value="SCU88779.1"/>
    <property type="molecule type" value="Genomic_DNA"/>
</dbReference>
<dbReference type="InterPro" id="IPR058563">
    <property type="entry name" value="Trs120_TRAPPC9_N"/>
</dbReference>
<feature type="domain" description="Trs120/TRAPPC9 TPR region" evidence="4">
    <location>
        <begin position="358"/>
        <end position="592"/>
    </location>
</feature>
<sequence length="1223" mass="139302">MPQDVSLVEPAKVRTLLVPIGKWTRSDFTDKVTALQERSEARLVDITPLNDTNFNPQGFPQGRILFEFHTRQFNEEQTLFLHDFELYRKTFVVIGLVKKEDQKPQSVLELLQKKYPDSISHNLVYFNTEISQLKNVYCASSSNLETIVCDIGRNFLEALGLYYASYKHVTLRSPGAIGGTAISKTSLMRQPQVASTSSVSTRVISNPLDTTANSTVKRSASLKSLGLNSVSSDQHRAKARQCKILGNFKLLAGRYVDALNSFAEAATTLHKYHDNIWLGSALEGLVISMLLLSYLRVPFQVPVIISIICPVKDFEQSSNMSNVQRNSTSSGSFQSPRNSLSSVSSRINIIESQNVAMPLLIKSVSERVLHYYELSLSHNTEYAPQIVYCEHILRVARFMSYCHSHSQLDKDLLKSVYTDENPTSLEAPPSSTSLSQYFSKCEICQFVNKLFELQLKEMDVISQIRVYISLGLIYRDLGFQRKQAFVSRILLVSLLPRHISDNIFDMLDDSHHDTLNSLLEAYGIYKQPEILIEHAANCTWVTLQKNILMLAINMASKNGNKQKVCEYSLTLLQKYSHVLTQNEQKILLENNILSFTQGIPDLVYWDPFLLRKLRITQLENHKSIPQEKLLETDEVEEHAQRHLEVFNPFKENGVHGVTEKMKTCKIVPSFLLGETAELVLTFQNPFKFDLNVTHLSFEAADDMIVNFLSNSAKRELPFKVSANSLASIHVPVTFTKETHGKQTIKSLVVGVFGLKPTSFDIVMSEKTKGENESDTQRAKLESFEFRVINEQPHMEFVSSSFNDNSCMMLEGTKETFQIVLRNQSLSQPANYLQFTHKTNVESNLNPDYWKKLGPDDLYDIETQLKWMQRKCIVIRDKPQEIPANSSVELTVEIDVTQASFDFKSFEISLEYGHKMEKNSTSVYTKTLVMPFNVTLKRSLEAPNLEVVPLTEELKECENSVIRGVDKVAVLDPNDLALLLLDIRNSWDANATLRVHFNEFSIEPETLNSHSTKRFVIPIKKNLQSSDWGSKEIPKLVSGRQFVSSGMTRDEITTMRHKFWCREMLLESLKCEWRFQDSRAVRGSINFRQYLDMIDTRTVDILCQRREAPYHVNVFASKPTLPLGDTLRLSAQLLANKQHPAYTEDLVQIEFLLYNRRTGLALAKSNTRLLYNGQLTFLVNPKNSSPVELEITAIDAGEYEVGCCINSSYFSDTPVYFRVLRPVV</sequence>
<evidence type="ECO:0000256" key="1">
    <source>
        <dbReference type="ARBA" id="ARBA00004555"/>
    </source>
</evidence>
<dbReference type="Pfam" id="PF26282">
    <property type="entry name" value="Ig_TRAPPC9-Trs120_3rd"/>
    <property type="match status" value="1"/>
</dbReference>
<feature type="domain" description="Trs120/TRAPPC9 fourth Ig-like" evidence="7">
    <location>
        <begin position="1115"/>
        <end position="1213"/>
    </location>
</feature>
<dbReference type="Pfam" id="PF26280">
    <property type="entry name" value="Ig_TRAPPC9-Trs120_2nd"/>
    <property type="match status" value="1"/>
</dbReference>
<evidence type="ECO:0000259" key="6">
    <source>
        <dbReference type="Pfam" id="PF26282"/>
    </source>
</evidence>
<evidence type="ECO:0000313" key="9">
    <source>
        <dbReference type="Proteomes" id="UP000189911"/>
    </source>
</evidence>
<evidence type="ECO:0000259" key="4">
    <source>
        <dbReference type="Pfam" id="PF26251"/>
    </source>
</evidence>
<evidence type="ECO:0000259" key="3">
    <source>
        <dbReference type="Pfam" id="PF08626"/>
    </source>
</evidence>
<gene>
    <name evidence="8" type="ORF">LANO_0D03048G</name>
</gene>
<dbReference type="InterPro" id="IPR058568">
    <property type="entry name" value="Ig_TRAPPC9_Trs120_4th"/>
</dbReference>
<feature type="domain" description="Trs120/TRAPPC9 first Ig-like" evidence="5">
    <location>
        <begin position="668"/>
        <end position="784"/>
    </location>
</feature>
<dbReference type="Pfam" id="PF26283">
    <property type="entry name" value="Ig_TRAPPC9-Trs120_4th"/>
    <property type="match status" value="1"/>
</dbReference>
<dbReference type="InterPro" id="IPR058564">
    <property type="entry name" value="TPR_TRAPPC9_Trs120"/>
</dbReference>
<dbReference type="Pfam" id="PF26251">
    <property type="entry name" value="TPR_TRAPPC9-Trs120"/>
    <property type="match status" value="1"/>
</dbReference>
<dbReference type="InterPro" id="IPR058567">
    <property type="entry name" value="Ig_TRAPPC9_Trs120_3rd"/>
</dbReference>
<evidence type="ECO:0000259" key="7">
    <source>
        <dbReference type="Pfam" id="PF26283"/>
    </source>
</evidence>
<accession>A0A1G4JES3</accession>